<evidence type="ECO:0000256" key="1">
    <source>
        <dbReference type="ARBA" id="ARBA00004651"/>
    </source>
</evidence>
<feature type="transmembrane region" description="Helical" evidence="7">
    <location>
        <begin position="111"/>
        <end position="138"/>
    </location>
</feature>
<organism evidence="10 11">
    <name type="scientific">Falsigemmobacter intermedius</name>
    <dbReference type="NCBI Taxonomy" id="1553448"/>
    <lineage>
        <taxon>Bacteria</taxon>
        <taxon>Pseudomonadati</taxon>
        <taxon>Pseudomonadota</taxon>
        <taxon>Alphaproteobacteria</taxon>
        <taxon>Rhodobacterales</taxon>
        <taxon>Paracoccaceae</taxon>
        <taxon>Falsigemmobacter</taxon>
    </lineage>
</organism>
<dbReference type="PANTHER" id="PTHR33778:SF1">
    <property type="entry name" value="MAGNESIUM TRANSPORTER YHID-RELATED"/>
    <property type="match status" value="1"/>
</dbReference>
<keyword evidence="4 7" id="KW-0812">Transmembrane</keyword>
<proteinExistence type="inferred from homology"/>
<dbReference type="InterPro" id="IPR049177">
    <property type="entry name" value="MgtC_SapB_SrpB_YhiD_N"/>
</dbReference>
<feature type="transmembrane region" description="Helical" evidence="7">
    <location>
        <begin position="13"/>
        <end position="32"/>
    </location>
</feature>
<dbReference type="AlphaFoldDB" id="A0A444MBB7"/>
<evidence type="ECO:0000313" key="11">
    <source>
        <dbReference type="Proteomes" id="UP000287168"/>
    </source>
</evidence>
<dbReference type="GO" id="GO:0005886">
    <property type="term" value="C:plasma membrane"/>
    <property type="evidence" value="ECO:0007669"/>
    <property type="project" value="UniProtKB-SubCell"/>
</dbReference>
<dbReference type="PRINTS" id="PR01837">
    <property type="entry name" value="MGTCSAPBPROT"/>
</dbReference>
<comment type="subcellular location">
    <subcellularLocation>
        <location evidence="7">Cell inner membrane</location>
        <topology evidence="7">Multi-pass membrane protein</topology>
    </subcellularLocation>
    <subcellularLocation>
        <location evidence="1">Cell membrane</location>
        <topology evidence="1">Multi-pass membrane protein</topology>
    </subcellularLocation>
</comment>
<dbReference type="PANTHER" id="PTHR33778">
    <property type="entry name" value="PROTEIN MGTC"/>
    <property type="match status" value="1"/>
</dbReference>
<protein>
    <recommendedName>
        <fullName evidence="7">Protein MgtC</fullName>
    </recommendedName>
</protein>
<feature type="transmembrane region" description="Helical" evidence="7">
    <location>
        <begin position="68"/>
        <end position="91"/>
    </location>
</feature>
<evidence type="ECO:0000313" key="10">
    <source>
        <dbReference type="EMBL" id="RWY41004.1"/>
    </source>
</evidence>
<sequence>MYEWVSQIEWPDMLRQTITLLVAYLLALPIGWNREREERSAGLRTFPLVAVSCCGFVQAAEGRLGEDLGAMGAVVEGLITGIGFIGGGAILKLQNSVTGTATAASLWGTGAIGAAVGLGAYEVAIVIALLTTATLAVLPRFKPEGAEGPQPETGPGPEEGAASDDR</sequence>
<dbReference type="RefSeq" id="WP_128489119.1">
    <property type="nucleotide sequence ID" value="NZ_JBHLXB010000003.1"/>
</dbReference>
<evidence type="ECO:0000256" key="8">
    <source>
        <dbReference type="SAM" id="MobiDB-lite"/>
    </source>
</evidence>
<comment type="caution">
    <text evidence="10">The sequence shown here is derived from an EMBL/GenBank/DDBJ whole genome shotgun (WGS) entry which is preliminary data.</text>
</comment>
<gene>
    <name evidence="10" type="ORF">EP867_10990</name>
</gene>
<evidence type="ECO:0000259" key="9">
    <source>
        <dbReference type="Pfam" id="PF02308"/>
    </source>
</evidence>
<dbReference type="EMBL" id="SBLC01000013">
    <property type="protein sequence ID" value="RWY41004.1"/>
    <property type="molecule type" value="Genomic_DNA"/>
</dbReference>
<keyword evidence="7" id="KW-0997">Cell inner membrane</keyword>
<accession>A0A444MBB7</accession>
<dbReference type="InterPro" id="IPR003416">
    <property type="entry name" value="MgtC/SapB/SrpB/YhiD_fam"/>
</dbReference>
<feature type="compositionally biased region" description="Low complexity" evidence="8">
    <location>
        <begin position="146"/>
        <end position="160"/>
    </location>
</feature>
<evidence type="ECO:0000256" key="7">
    <source>
        <dbReference type="RuleBase" id="RU365041"/>
    </source>
</evidence>
<dbReference type="OrthoDB" id="9811198at2"/>
<evidence type="ECO:0000256" key="6">
    <source>
        <dbReference type="ARBA" id="ARBA00023136"/>
    </source>
</evidence>
<keyword evidence="3" id="KW-1003">Cell membrane</keyword>
<feature type="domain" description="MgtC/SapB/SrpB/YhiD N-terminal" evidence="9">
    <location>
        <begin position="20"/>
        <end position="141"/>
    </location>
</feature>
<evidence type="ECO:0000256" key="5">
    <source>
        <dbReference type="ARBA" id="ARBA00022989"/>
    </source>
</evidence>
<comment type="similarity">
    <text evidence="2 7">Belongs to the MgtC/SapB family.</text>
</comment>
<dbReference type="Pfam" id="PF02308">
    <property type="entry name" value="MgtC"/>
    <property type="match status" value="1"/>
</dbReference>
<dbReference type="Proteomes" id="UP000287168">
    <property type="component" value="Unassembled WGS sequence"/>
</dbReference>
<reference evidence="10 11" key="1">
    <citation type="journal article" date="2015" name="Int. J. Syst. Evol. Microbiol.">
        <title>Gemmobacter intermedius sp. nov., isolated from a white stork (Ciconia ciconia).</title>
        <authorList>
            <person name="Kampfer P."/>
            <person name="Jerzak L."/>
            <person name="Wilharm G."/>
            <person name="Golke J."/>
            <person name="Busse H.J."/>
            <person name="Glaeser S.P."/>
        </authorList>
    </citation>
    <scope>NUCLEOTIDE SEQUENCE [LARGE SCALE GENOMIC DNA]</scope>
    <source>
        <strain evidence="10 11">119/4</strain>
    </source>
</reference>
<evidence type="ECO:0000256" key="3">
    <source>
        <dbReference type="ARBA" id="ARBA00022475"/>
    </source>
</evidence>
<feature type="region of interest" description="Disordered" evidence="8">
    <location>
        <begin position="142"/>
        <end position="166"/>
    </location>
</feature>
<keyword evidence="11" id="KW-1185">Reference proteome</keyword>
<evidence type="ECO:0000256" key="4">
    <source>
        <dbReference type="ARBA" id="ARBA00022692"/>
    </source>
</evidence>
<keyword evidence="5 7" id="KW-1133">Transmembrane helix</keyword>
<keyword evidence="6 7" id="KW-0472">Membrane</keyword>
<name>A0A444MBB7_9RHOB</name>
<evidence type="ECO:0000256" key="2">
    <source>
        <dbReference type="ARBA" id="ARBA00009298"/>
    </source>
</evidence>